<keyword evidence="9" id="KW-1185">Reference proteome</keyword>
<keyword evidence="5" id="KW-0804">Transcription</keyword>
<protein>
    <submittedName>
        <fullName evidence="8">Sigma-70 family RNA polymerase sigma factor</fullName>
    </submittedName>
</protein>
<dbReference type="SUPFAM" id="SSF88659">
    <property type="entry name" value="Sigma3 and sigma4 domains of RNA polymerase sigma factors"/>
    <property type="match status" value="1"/>
</dbReference>
<feature type="domain" description="RNA polymerase sigma-70 region 4" evidence="7">
    <location>
        <begin position="142"/>
        <end position="191"/>
    </location>
</feature>
<dbReference type="PANTHER" id="PTHR43133:SF62">
    <property type="entry name" value="RNA POLYMERASE SIGMA FACTOR SIGZ"/>
    <property type="match status" value="1"/>
</dbReference>
<dbReference type="RefSeq" id="WP_353865711.1">
    <property type="nucleotide sequence ID" value="NZ_CP088295.1"/>
</dbReference>
<dbReference type="SUPFAM" id="SSF88946">
    <property type="entry name" value="Sigma2 domain of RNA polymerase sigma factors"/>
    <property type="match status" value="1"/>
</dbReference>
<keyword evidence="4" id="KW-0238">DNA-binding</keyword>
<name>A0ABY5PKP8_9ACTN</name>
<feature type="domain" description="RNA polymerase sigma-70 region 2" evidence="6">
    <location>
        <begin position="37"/>
        <end position="104"/>
    </location>
</feature>
<proteinExistence type="inferred from homology"/>
<evidence type="ECO:0000259" key="6">
    <source>
        <dbReference type="Pfam" id="PF04542"/>
    </source>
</evidence>
<dbReference type="Gene3D" id="1.10.10.10">
    <property type="entry name" value="Winged helix-like DNA-binding domain superfamily/Winged helix DNA-binding domain"/>
    <property type="match status" value="1"/>
</dbReference>
<accession>A0ABY5PKP8</accession>
<evidence type="ECO:0000256" key="5">
    <source>
        <dbReference type="ARBA" id="ARBA00023163"/>
    </source>
</evidence>
<dbReference type="InterPro" id="IPR039425">
    <property type="entry name" value="RNA_pol_sigma-70-like"/>
</dbReference>
<evidence type="ECO:0000313" key="9">
    <source>
        <dbReference type="Proteomes" id="UP001058860"/>
    </source>
</evidence>
<dbReference type="Pfam" id="PF04542">
    <property type="entry name" value="Sigma70_r2"/>
    <property type="match status" value="1"/>
</dbReference>
<dbReference type="InterPro" id="IPR007627">
    <property type="entry name" value="RNA_pol_sigma70_r2"/>
</dbReference>
<dbReference type="EMBL" id="CP088295">
    <property type="protein sequence ID" value="UUY05251.1"/>
    <property type="molecule type" value="Genomic_DNA"/>
</dbReference>
<dbReference type="CDD" id="cd06171">
    <property type="entry name" value="Sigma70_r4"/>
    <property type="match status" value="1"/>
</dbReference>
<dbReference type="PANTHER" id="PTHR43133">
    <property type="entry name" value="RNA POLYMERASE ECF-TYPE SIGMA FACTO"/>
    <property type="match status" value="1"/>
</dbReference>
<dbReference type="Proteomes" id="UP001058860">
    <property type="component" value="Chromosome"/>
</dbReference>
<reference evidence="9" key="1">
    <citation type="submission" date="2021-11" db="EMBL/GenBank/DDBJ databases">
        <title>Cultivation dependent microbiological survey of springs from the worlds oldest radium mine currently devoted to the extraction of radon-saturated water.</title>
        <authorList>
            <person name="Kapinusova G."/>
            <person name="Smrhova T."/>
            <person name="Strejcek M."/>
            <person name="Suman J."/>
            <person name="Jani K."/>
            <person name="Pajer P."/>
            <person name="Uhlik O."/>
        </authorList>
    </citation>
    <scope>NUCLEOTIDE SEQUENCE [LARGE SCALE GENOMIC DNA]</scope>
    <source>
        <strain evidence="9">J379</strain>
    </source>
</reference>
<keyword evidence="2" id="KW-0805">Transcription regulation</keyword>
<dbReference type="Pfam" id="PF04545">
    <property type="entry name" value="Sigma70_r4"/>
    <property type="match status" value="1"/>
</dbReference>
<dbReference type="InterPro" id="IPR013324">
    <property type="entry name" value="RNA_pol_sigma_r3/r4-like"/>
</dbReference>
<dbReference type="InterPro" id="IPR013325">
    <property type="entry name" value="RNA_pol_sigma_r2"/>
</dbReference>
<dbReference type="InterPro" id="IPR007630">
    <property type="entry name" value="RNA_pol_sigma70_r4"/>
</dbReference>
<evidence type="ECO:0000256" key="2">
    <source>
        <dbReference type="ARBA" id="ARBA00023015"/>
    </source>
</evidence>
<dbReference type="Gene3D" id="1.10.1740.10">
    <property type="match status" value="1"/>
</dbReference>
<dbReference type="InterPro" id="IPR014284">
    <property type="entry name" value="RNA_pol_sigma-70_dom"/>
</dbReference>
<evidence type="ECO:0000256" key="3">
    <source>
        <dbReference type="ARBA" id="ARBA00023082"/>
    </source>
</evidence>
<comment type="similarity">
    <text evidence="1">Belongs to the sigma-70 factor family. ECF subfamily.</text>
</comment>
<dbReference type="InterPro" id="IPR036388">
    <property type="entry name" value="WH-like_DNA-bd_sf"/>
</dbReference>
<evidence type="ECO:0000256" key="4">
    <source>
        <dbReference type="ARBA" id="ARBA00023125"/>
    </source>
</evidence>
<sequence>MTRPTTPDAARQAEAAHEAQLLQRVAAGDRGAPLEELYDRYERRVWAVGLRRLRDRGAAEDLVQETFVRLWRAAPRFDPERGTVGALLMTIAYRAASDLGRRRAGETTVVSLDIDVADGPAEPHGGTEEEEQLLLRDELQAALSTLSDEQREILRLHFQEDLTQAEIASRLDLPLGTVKSRVFYGLRHLRATLSEQRDG</sequence>
<evidence type="ECO:0000313" key="8">
    <source>
        <dbReference type="EMBL" id="UUY05251.1"/>
    </source>
</evidence>
<dbReference type="NCBIfam" id="TIGR02937">
    <property type="entry name" value="sigma70-ECF"/>
    <property type="match status" value="1"/>
</dbReference>
<keyword evidence="3" id="KW-0731">Sigma factor</keyword>
<organism evidence="8 9">
    <name type="scientific">Svornostia abyssi</name>
    <dbReference type="NCBI Taxonomy" id="2898438"/>
    <lineage>
        <taxon>Bacteria</taxon>
        <taxon>Bacillati</taxon>
        <taxon>Actinomycetota</taxon>
        <taxon>Thermoleophilia</taxon>
        <taxon>Solirubrobacterales</taxon>
        <taxon>Baekduiaceae</taxon>
        <taxon>Svornostia</taxon>
    </lineage>
</organism>
<gene>
    <name evidence="8" type="ORF">LRS13_06940</name>
</gene>
<evidence type="ECO:0000256" key="1">
    <source>
        <dbReference type="ARBA" id="ARBA00010641"/>
    </source>
</evidence>
<evidence type="ECO:0000259" key="7">
    <source>
        <dbReference type="Pfam" id="PF04545"/>
    </source>
</evidence>